<dbReference type="SUPFAM" id="SSF47413">
    <property type="entry name" value="lambda repressor-like DNA-binding domains"/>
    <property type="match status" value="2"/>
</dbReference>
<comment type="subcellular location">
    <subcellularLocation>
        <location evidence="1">Nucleus</location>
    </subcellularLocation>
</comment>
<evidence type="ECO:0000259" key="7">
    <source>
        <dbReference type="PROSITE" id="PS51042"/>
    </source>
</evidence>
<dbReference type="InterPro" id="IPR010982">
    <property type="entry name" value="Lambda_DNA-bd_dom_sf"/>
</dbReference>
<keyword evidence="5" id="KW-0804">Transcription</keyword>
<protein>
    <recommendedName>
        <fullName evidence="7">CUT domain-containing protein</fullName>
    </recommendedName>
</protein>
<dbReference type="GO" id="GO:0000978">
    <property type="term" value="F:RNA polymerase II cis-regulatory region sequence-specific DNA binding"/>
    <property type="evidence" value="ECO:0007669"/>
    <property type="project" value="TreeGrafter"/>
</dbReference>
<evidence type="ECO:0000256" key="1">
    <source>
        <dbReference type="ARBA" id="ARBA00004123"/>
    </source>
</evidence>
<keyword evidence="2" id="KW-0805">Transcription regulation</keyword>
<feature type="domain" description="CUT" evidence="7">
    <location>
        <begin position="314"/>
        <end position="400"/>
    </location>
</feature>
<dbReference type="GO" id="GO:0005634">
    <property type="term" value="C:nucleus"/>
    <property type="evidence" value="ECO:0007669"/>
    <property type="project" value="UniProtKB-SubCell"/>
</dbReference>
<dbReference type="InterPro" id="IPR051649">
    <property type="entry name" value="CUT_Homeobox"/>
</dbReference>
<dbReference type="PANTHER" id="PTHR14057:SF32">
    <property type="entry name" value="HOMEOBOX PROTEIN CEH-21-RELATED"/>
    <property type="match status" value="1"/>
</dbReference>
<dbReference type="OrthoDB" id="10257567at2759"/>
<reference evidence="8" key="1">
    <citation type="submission" date="2007-07" db="EMBL/GenBank/DDBJ databases">
        <title>PCAP assembly of the Caenorhabditis remanei genome.</title>
        <authorList>
            <consortium name="The Caenorhabditis remanei Sequencing Consortium"/>
            <person name="Wilson R.K."/>
        </authorList>
    </citation>
    <scope>NUCLEOTIDE SEQUENCE [LARGE SCALE GENOMIC DNA]</scope>
    <source>
        <strain evidence="8">PB4641</strain>
    </source>
</reference>
<keyword evidence="9" id="KW-1185">Reference proteome</keyword>
<dbReference type="Proteomes" id="UP000008281">
    <property type="component" value="Unassembled WGS sequence"/>
</dbReference>
<proteinExistence type="predicted"/>
<dbReference type="GeneID" id="9827904"/>
<dbReference type="EMBL" id="DS268512">
    <property type="protein sequence ID" value="EFO84084.1"/>
    <property type="molecule type" value="Genomic_DNA"/>
</dbReference>
<evidence type="ECO:0000256" key="5">
    <source>
        <dbReference type="ARBA" id="ARBA00023163"/>
    </source>
</evidence>
<dbReference type="HOGENOM" id="CLU_032170_0_0_1"/>
<dbReference type="KEGG" id="crq:GCK72_012749"/>
<sequence>MVRPPDQHDAEPTFTTLTKVKTVVTDRKLQAVQEARRCIEREMIFRNAGKRIRGTPYGSKDFPIYFAFQNENLEDYEIVSIGDPKSGEWSPLGANGNHEPNGNNLCHPLTNTPTSSSSPLSTSSFFISAQQANEMLSKPIPNEIEANTKKISLEMKIWFSLEICSQSYFAVKILNVDRGRLHSLMRDARDFNTLKSGKDLYTRMYNWLKLSSGERDELLKMDLFGNHQKVVTPVSGSVVTVDENVVSAAVVEVPDTHNEVDLYEDEYILPNDPPFLPKPDYIPIPSYSRSPPYSSPSPPLPPSINRISADTAYRLLNNPIDYVDTYKIAAEILDWLKTAPVSRDWFAGKILNRTKRTLSDIIKHPRDWKDLNHRTEYFIKMYNWLNMSEEQRLQIMHCYGARPSKSQYSFTFINR</sequence>
<dbReference type="Pfam" id="PF02376">
    <property type="entry name" value="CUT"/>
    <property type="match status" value="2"/>
</dbReference>
<evidence type="ECO:0000256" key="3">
    <source>
        <dbReference type="ARBA" id="ARBA00023125"/>
    </source>
</evidence>
<dbReference type="GO" id="GO:0000981">
    <property type="term" value="F:DNA-binding transcription factor activity, RNA polymerase II-specific"/>
    <property type="evidence" value="ECO:0007669"/>
    <property type="project" value="TreeGrafter"/>
</dbReference>
<dbReference type="PANTHER" id="PTHR14057">
    <property type="entry name" value="TRANSCRIPTION FACTOR ONECUT"/>
    <property type="match status" value="1"/>
</dbReference>
<dbReference type="CTD" id="9827904"/>
<evidence type="ECO:0000313" key="8">
    <source>
        <dbReference type="EMBL" id="EFO84084.1"/>
    </source>
</evidence>
<feature type="domain" description="CUT" evidence="7">
    <location>
        <begin position="137"/>
        <end position="223"/>
    </location>
</feature>
<dbReference type="AlphaFoldDB" id="E3N2B2"/>
<dbReference type="InterPro" id="IPR003350">
    <property type="entry name" value="CUT_dom"/>
</dbReference>
<dbReference type="RefSeq" id="XP_003097424.2">
    <property type="nucleotide sequence ID" value="XM_003097376.2"/>
</dbReference>
<keyword evidence="4" id="KW-0371">Homeobox</keyword>
<evidence type="ECO:0000256" key="6">
    <source>
        <dbReference type="ARBA" id="ARBA00023242"/>
    </source>
</evidence>
<dbReference type="PROSITE" id="PS51042">
    <property type="entry name" value="CUT"/>
    <property type="match status" value="2"/>
</dbReference>
<dbReference type="InParanoid" id="E3N2B2"/>
<gene>
    <name evidence="8" type="ORF">CRE_16960</name>
</gene>
<evidence type="ECO:0000256" key="4">
    <source>
        <dbReference type="ARBA" id="ARBA00023155"/>
    </source>
</evidence>
<keyword evidence="6" id="KW-0539">Nucleus</keyword>
<name>E3N2B2_CAERE</name>
<organism evidence="9">
    <name type="scientific">Caenorhabditis remanei</name>
    <name type="common">Caenorhabditis vulgaris</name>
    <dbReference type="NCBI Taxonomy" id="31234"/>
    <lineage>
        <taxon>Eukaryota</taxon>
        <taxon>Metazoa</taxon>
        <taxon>Ecdysozoa</taxon>
        <taxon>Nematoda</taxon>
        <taxon>Chromadorea</taxon>
        <taxon>Rhabditida</taxon>
        <taxon>Rhabditina</taxon>
        <taxon>Rhabditomorpha</taxon>
        <taxon>Rhabditoidea</taxon>
        <taxon>Rhabditidae</taxon>
        <taxon>Peloderinae</taxon>
        <taxon>Caenorhabditis</taxon>
    </lineage>
</organism>
<dbReference type="SMART" id="SM01109">
    <property type="entry name" value="CUT"/>
    <property type="match status" value="2"/>
</dbReference>
<dbReference type="Gene3D" id="1.10.260.40">
    <property type="entry name" value="lambda repressor-like DNA-binding domains"/>
    <property type="match status" value="2"/>
</dbReference>
<accession>E3N2B2</accession>
<evidence type="ECO:0000313" key="9">
    <source>
        <dbReference type="Proteomes" id="UP000008281"/>
    </source>
</evidence>
<evidence type="ECO:0000256" key="2">
    <source>
        <dbReference type="ARBA" id="ARBA00023015"/>
    </source>
</evidence>
<keyword evidence="3" id="KW-0238">DNA-binding</keyword>